<organism evidence="1 2">
    <name type="scientific">Rotaria magnacalcarata</name>
    <dbReference type="NCBI Taxonomy" id="392030"/>
    <lineage>
        <taxon>Eukaryota</taxon>
        <taxon>Metazoa</taxon>
        <taxon>Spiralia</taxon>
        <taxon>Gnathifera</taxon>
        <taxon>Rotifera</taxon>
        <taxon>Eurotatoria</taxon>
        <taxon>Bdelloidea</taxon>
        <taxon>Philodinida</taxon>
        <taxon>Philodinidae</taxon>
        <taxon>Rotaria</taxon>
    </lineage>
</organism>
<dbReference type="AlphaFoldDB" id="A0A8S3JB44"/>
<dbReference type="Proteomes" id="UP000676336">
    <property type="component" value="Unassembled WGS sequence"/>
</dbReference>
<sequence length="130" mass="15484">EILSTGQQSFNRQIQTHLYEPLVNVIKDFNRMNNEKTDESLKSFLFTFKIHIDQFNEVVHDLYQQITDGSKAVNQLFIETNKEMWNDIEKQQKKLLDDISLVNKEQMLTDDRSFDKLSQLLEMSHFEKNV</sequence>
<proteinExistence type="predicted"/>
<comment type="caution">
    <text evidence="1">The sequence shown here is derived from an EMBL/GenBank/DDBJ whole genome shotgun (WGS) entry which is preliminary data.</text>
</comment>
<reference evidence="1" key="1">
    <citation type="submission" date="2021-02" db="EMBL/GenBank/DDBJ databases">
        <authorList>
            <person name="Nowell W R."/>
        </authorList>
    </citation>
    <scope>NUCLEOTIDE SEQUENCE</scope>
</reference>
<gene>
    <name evidence="1" type="ORF">SMN809_LOCUS79865</name>
</gene>
<dbReference type="EMBL" id="CAJOBI010343698">
    <property type="protein sequence ID" value="CAF5216079.1"/>
    <property type="molecule type" value="Genomic_DNA"/>
</dbReference>
<name>A0A8S3JB44_9BILA</name>
<evidence type="ECO:0000313" key="1">
    <source>
        <dbReference type="EMBL" id="CAF5216079.1"/>
    </source>
</evidence>
<accession>A0A8S3JB44</accession>
<evidence type="ECO:0000313" key="2">
    <source>
        <dbReference type="Proteomes" id="UP000676336"/>
    </source>
</evidence>
<feature type="non-terminal residue" evidence="1">
    <location>
        <position position="1"/>
    </location>
</feature>
<protein>
    <submittedName>
        <fullName evidence="1">Uncharacterized protein</fullName>
    </submittedName>
</protein>